<reference evidence="1" key="1">
    <citation type="submission" date="2017-05" db="UniProtKB">
        <authorList>
            <consortium name="EnsemblMetazoa"/>
        </authorList>
    </citation>
    <scope>IDENTIFICATION</scope>
</reference>
<evidence type="ECO:0000313" key="1">
    <source>
        <dbReference type="EnsemblMetazoa" id="Aqu2.1.05515_001"/>
    </source>
</evidence>
<dbReference type="EnsemblMetazoa" id="Aqu2.1.05515_001">
    <property type="protein sequence ID" value="Aqu2.1.05515_001"/>
    <property type="gene ID" value="Aqu2.1.05515"/>
</dbReference>
<name>A0A1X7SU44_AMPQE</name>
<dbReference type="AlphaFoldDB" id="A0A1X7SU44"/>
<protein>
    <submittedName>
        <fullName evidence="1">Uncharacterized protein</fullName>
    </submittedName>
</protein>
<dbReference type="InParanoid" id="A0A1X7SU44"/>
<proteinExistence type="predicted"/>
<sequence length="62" mass="6449">NNDAPTSTAPVVSTVSSSVSVINKPVTSTTSGKHTLNTTLINCTLSVINIVIISQCIRSVYT</sequence>
<organism evidence="1">
    <name type="scientific">Amphimedon queenslandica</name>
    <name type="common">Sponge</name>
    <dbReference type="NCBI Taxonomy" id="400682"/>
    <lineage>
        <taxon>Eukaryota</taxon>
        <taxon>Metazoa</taxon>
        <taxon>Porifera</taxon>
        <taxon>Demospongiae</taxon>
        <taxon>Heteroscleromorpha</taxon>
        <taxon>Haplosclerida</taxon>
        <taxon>Niphatidae</taxon>
        <taxon>Amphimedon</taxon>
    </lineage>
</organism>
<accession>A0A1X7SU44</accession>